<feature type="short sequence motif" description="GXGXXG" evidence="8">
    <location>
        <begin position="515"/>
        <end position="520"/>
    </location>
</feature>
<evidence type="ECO:0000259" key="10">
    <source>
        <dbReference type="PROSITE" id="PS51635"/>
    </source>
</evidence>
<dbReference type="Proteomes" id="UP001177023">
    <property type="component" value="Unassembled WGS sequence"/>
</dbReference>
<evidence type="ECO:0000256" key="5">
    <source>
        <dbReference type="ARBA" id="ARBA00023098"/>
    </source>
</evidence>
<feature type="region of interest" description="Disordered" evidence="9">
    <location>
        <begin position="827"/>
        <end position="856"/>
    </location>
</feature>
<feature type="active site" description="Nucleophile" evidence="8">
    <location>
        <position position="549"/>
    </location>
</feature>
<keyword evidence="12" id="KW-1185">Reference proteome</keyword>
<feature type="repeat" description="ANK" evidence="7">
    <location>
        <begin position="157"/>
        <end position="189"/>
    </location>
</feature>
<sequence length="886" mass="100815">MSFIVRQISDRFARKERVQRQNNFDENDVNYERVHLYASKARNPLADLEIYRAKDGTSENLLVLASRRRSAKTFKRFVVAKHFFVPDLVVLHSRLLQYVGVLRFVPRRTASSWLEKCLELIDAHPNWRAYHLAAQLGVVGYFRKRNGRFYNMPAITDGLTPVMMAVREDHFELVFRLIEFSVELRALDNEGKCVLDYAKESDTHMLELLAESLPEEFTLLWCAENKSGKADYLTNFLAQISPSSSAARRSPLYEALTRSPTSPLKMGEMLSAFNFDLHNFDLPSEGTWLHAAQNKRSLLSLLEMKRLKESELDTNARDKLGRTALMEHVRKRRHGFVLALYGYWTDVNVRDIEGNSALHYAVVVVNKSPSFKNEDLDMIKALICCGASVNARNRYGESPRHLAARTKSHTDIAALLAMKWAASCPENSKNCFEVCMHPKNPLTRFFGSGIKQEIDNKRNADDLEDPFSQRLTRHLENGRMENDLTAHLNALKELTRKMERNRDGRKVINALSLDGGGIRGLIITQVLMSLEEFLPRPLSDYFEWIGATSTGACLGASLTIGLSIREGQRIYLRFKDDIFEARVRPYDALILEKFYRSVFGDETRMKDTLGNNHFFCTTNDATVYPASLMLLRNYSCRGDALEYGADGESDLEIWRAVRRSSAAPTYFAASEQRYVDGGLSSNNPTMELLAEIQNWNAHCQEEDKYELGCVLSIGAGRTLGQPVDPGQIEMASMFGMVKGIRNLFNMVMAQVTATDGAVVTRSRAWTHSLGAAYYRLCPMMSKEYQLDAKDDSDVIAMMWECVVYAFSHRAQFEEIAATLIKVGPAHAKTDRRRRSSWSGNPNNRKHWRQKRPKAENLLEKSVYKSMEDLDVTPKPSVVLANPPFKK</sequence>
<feature type="short sequence motif" description="DGA/G" evidence="8">
    <location>
        <begin position="676"/>
        <end position="678"/>
    </location>
</feature>
<dbReference type="GO" id="GO:2000304">
    <property type="term" value="P:positive regulation of ceramide biosynthetic process"/>
    <property type="evidence" value="ECO:0007669"/>
    <property type="project" value="TreeGrafter"/>
</dbReference>
<dbReference type="PROSITE" id="PS50088">
    <property type="entry name" value="ANK_REPEAT"/>
    <property type="match status" value="2"/>
</dbReference>
<evidence type="ECO:0000256" key="7">
    <source>
        <dbReference type="PROSITE-ProRule" id="PRU00023"/>
    </source>
</evidence>
<keyword evidence="8" id="KW-0442">Lipid degradation</keyword>
<dbReference type="InterPro" id="IPR047148">
    <property type="entry name" value="PLPL9"/>
</dbReference>
<dbReference type="SUPFAM" id="SSF52151">
    <property type="entry name" value="FabD/lysophospholipase-like"/>
    <property type="match status" value="1"/>
</dbReference>
<feature type="non-terminal residue" evidence="11">
    <location>
        <position position="1"/>
    </location>
</feature>
<evidence type="ECO:0000256" key="9">
    <source>
        <dbReference type="SAM" id="MobiDB-lite"/>
    </source>
</evidence>
<evidence type="ECO:0000256" key="6">
    <source>
        <dbReference type="ARBA" id="ARBA00023422"/>
    </source>
</evidence>
<dbReference type="SMART" id="SM00248">
    <property type="entry name" value="ANK"/>
    <property type="match status" value="4"/>
</dbReference>
<name>A0AA36G2K8_9BILA</name>
<dbReference type="Pfam" id="PF00023">
    <property type="entry name" value="Ank"/>
    <property type="match status" value="1"/>
</dbReference>
<dbReference type="Gene3D" id="3.40.1090.10">
    <property type="entry name" value="Cytosolic phospholipase A2 catalytic domain"/>
    <property type="match status" value="1"/>
</dbReference>
<feature type="domain" description="PNPLA" evidence="10">
    <location>
        <begin position="511"/>
        <end position="689"/>
    </location>
</feature>
<dbReference type="InterPro" id="IPR002110">
    <property type="entry name" value="Ankyrin_rpt"/>
</dbReference>
<proteinExistence type="predicted"/>
<feature type="repeat" description="ANK" evidence="7">
    <location>
        <begin position="353"/>
        <end position="394"/>
    </location>
</feature>
<dbReference type="PANTHER" id="PTHR24139:SF34">
    <property type="entry name" value="85_88 KDA CALCIUM-INDEPENDENT PHOSPHOLIPASE A2"/>
    <property type="match status" value="1"/>
</dbReference>
<comment type="caution">
    <text evidence="11">The sequence shown here is derived from an EMBL/GenBank/DDBJ whole genome shotgun (WGS) entry which is preliminary data.</text>
</comment>
<keyword evidence="2" id="KW-0677">Repeat</keyword>
<dbReference type="Pfam" id="PF01734">
    <property type="entry name" value="Patatin"/>
    <property type="match status" value="1"/>
</dbReference>
<comment type="catalytic activity">
    <reaction evidence="6">
        <text>a 1,2-diacyl-sn-glycero-3-phosphocholine + H2O = a 1-acyl-sn-glycero-3-phosphocholine + a fatty acid + H(+)</text>
        <dbReference type="Rhea" id="RHEA:15801"/>
        <dbReference type="ChEBI" id="CHEBI:15377"/>
        <dbReference type="ChEBI" id="CHEBI:15378"/>
        <dbReference type="ChEBI" id="CHEBI:28868"/>
        <dbReference type="ChEBI" id="CHEBI:57643"/>
        <dbReference type="ChEBI" id="CHEBI:58168"/>
        <dbReference type="EC" id="3.1.1.4"/>
    </reaction>
    <physiologicalReaction direction="left-to-right" evidence="6">
        <dbReference type="Rhea" id="RHEA:15802"/>
    </physiologicalReaction>
</comment>
<dbReference type="InterPro" id="IPR002641">
    <property type="entry name" value="PNPLA_dom"/>
</dbReference>
<dbReference type="EMBL" id="CATQJA010002643">
    <property type="protein sequence ID" value="CAJ0576360.1"/>
    <property type="molecule type" value="Genomic_DNA"/>
</dbReference>
<dbReference type="GO" id="GO:0047499">
    <property type="term" value="F:calcium-independent phospholipase A2 activity"/>
    <property type="evidence" value="ECO:0007669"/>
    <property type="project" value="InterPro"/>
</dbReference>
<dbReference type="InterPro" id="IPR036770">
    <property type="entry name" value="Ankyrin_rpt-contain_sf"/>
</dbReference>
<keyword evidence="4 7" id="KW-0040">ANK repeat</keyword>
<feature type="active site" description="Proton acceptor" evidence="8">
    <location>
        <position position="676"/>
    </location>
</feature>
<protein>
    <recommendedName>
        <fullName evidence="1">phospholipase A2</fullName>
        <ecNumber evidence="1">3.1.1.4</ecNumber>
    </recommendedName>
</protein>
<evidence type="ECO:0000313" key="12">
    <source>
        <dbReference type="Proteomes" id="UP001177023"/>
    </source>
</evidence>
<dbReference type="GO" id="GO:0052816">
    <property type="term" value="F:long-chain fatty acyl-CoA hydrolase activity"/>
    <property type="evidence" value="ECO:0007669"/>
    <property type="project" value="TreeGrafter"/>
</dbReference>
<evidence type="ECO:0000256" key="4">
    <source>
        <dbReference type="ARBA" id="ARBA00023043"/>
    </source>
</evidence>
<comment type="caution">
    <text evidence="8">Lacks conserved residue(s) required for the propagation of feature annotation.</text>
</comment>
<dbReference type="SUPFAM" id="SSF48403">
    <property type="entry name" value="Ankyrin repeat"/>
    <property type="match status" value="1"/>
</dbReference>
<organism evidence="11 12">
    <name type="scientific">Mesorhabditis spiculigera</name>
    <dbReference type="NCBI Taxonomy" id="96644"/>
    <lineage>
        <taxon>Eukaryota</taxon>
        <taxon>Metazoa</taxon>
        <taxon>Ecdysozoa</taxon>
        <taxon>Nematoda</taxon>
        <taxon>Chromadorea</taxon>
        <taxon>Rhabditida</taxon>
        <taxon>Rhabditina</taxon>
        <taxon>Rhabditomorpha</taxon>
        <taxon>Rhabditoidea</taxon>
        <taxon>Rhabditidae</taxon>
        <taxon>Mesorhabditinae</taxon>
        <taxon>Mesorhabditis</taxon>
    </lineage>
</organism>
<dbReference type="PROSITE" id="PS51635">
    <property type="entry name" value="PNPLA"/>
    <property type="match status" value="1"/>
</dbReference>
<dbReference type="GO" id="GO:0005739">
    <property type="term" value="C:mitochondrion"/>
    <property type="evidence" value="ECO:0007669"/>
    <property type="project" value="TreeGrafter"/>
</dbReference>
<gene>
    <name evidence="11" type="ORF">MSPICULIGERA_LOCUS14654</name>
</gene>
<reference evidence="11" key="1">
    <citation type="submission" date="2023-06" db="EMBL/GenBank/DDBJ databases">
        <authorList>
            <person name="Delattre M."/>
        </authorList>
    </citation>
    <scope>NUCLEOTIDE SEQUENCE</scope>
    <source>
        <strain evidence="11">AF72</strain>
    </source>
</reference>
<evidence type="ECO:0000313" key="11">
    <source>
        <dbReference type="EMBL" id="CAJ0576360.1"/>
    </source>
</evidence>
<dbReference type="InterPro" id="IPR016035">
    <property type="entry name" value="Acyl_Trfase/lysoPLipase"/>
</dbReference>
<dbReference type="GO" id="GO:0016042">
    <property type="term" value="P:lipid catabolic process"/>
    <property type="evidence" value="ECO:0007669"/>
    <property type="project" value="UniProtKB-UniRule"/>
</dbReference>
<evidence type="ECO:0000256" key="2">
    <source>
        <dbReference type="ARBA" id="ARBA00022737"/>
    </source>
</evidence>
<evidence type="ECO:0000256" key="3">
    <source>
        <dbReference type="ARBA" id="ARBA00022801"/>
    </source>
</evidence>
<dbReference type="PANTHER" id="PTHR24139">
    <property type="entry name" value="CALCIUM-INDEPENDENT PHOSPHOLIPASE A2"/>
    <property type="match status" value="1"/>
</dbReference>
<dbReference type="EC" id="3.1.1.4" evidence="1"/>
<evidence type="ECO:0000256" key="1">
    <source>
        <dbReference type="ARBA" id="ARBA00013278"/>
    </source>
</evidence>
<dbReference type="AlphaFoldDB" id="A0AA36G2K8"/>
<keyword evidence="5 8" id="KW-0443">Lipid metabolism</keyword>
<dbReference type="Gene3D" id="1.25.40.20">
    <property type="entry name" value="Ankyrin repeat-containing domain"/>
    <property type="match status" value="2"/>
</dbReference>
<accession>A0AA36G2K8</accession>
<keyword evidence="3 8" id="KW-0378">Hydrolase</keyword>
<evidence type="ECO:0000256" key="8">
    <source>
        <dbReference type="PROSITE-ProRule" id="PRU01161"/>
    </source>
</evidence>